<evidence type="ECO:0000256" key="1">
    <source>
        <dbReference type="SAM" id="Phobius"/>
    </source>
</evidence>
<keyword evidence="1" id="KW-1133">Transmembrane helix</keyword>
<gene>
    <name evidence="2" type="ORF">AMQ74_00654</name>
</gene>
<dbReference type="InterPro" id="IPR009577">
    <property type="entry name" value="Sm_multidrug_ex"/>
</dbReference>
<feature type="transmembrane region" description="Helical" evidence="1">
    <location>
        <begin position="122"/>
        <end position="145"/>
    </location>
</feature>
<organism evidence="2 3">
    <name type="scientific">Candidatus Methanofastidiosum methylothiophilum</name>
    <dbReference type="NCBI Taxonomy" id="1705564"/>
    <lineage>
        <taxon>Archaea</taxon>
        <taxon>Methanobacteriati</taxon>
        <taxon>Methanobacteriota</taxon>
        <taxon>Stenosarchaea group</taxon>
        <taxon>Candidatus Methanofastidiosia</taxon>
        <taxon>Candidatus Methanofastidiosales</taxon>
        <taxon>Candidatus Methanofastidiosaceae</taxon>
        <taxon>Candidatus Methanofastidiosum</taxon>
    </lineage>
</organism>
<feature type="transmembrane region" description="Helical" evidence="1">
    <location>
        <begin position="35"/>
        <end position="54"/>
    </location>
</feature>
<dbReference type="EMBL" id="LNGD01000026">
    <property type="protein sequence ID" value="KYC52685.1"/>
    <property type="molecule type" value="Genomic_DNA"/>
</dbReference>
<dbReference type="Pfam" id="PF06695">
    <property type="entry name" value="Sm_multidrug_ex"/>
    <property type="match status" value="1"/>
</dbReference>
<comment type="caution">
    <text evidence="2">The sequence shown here is derived from an EMBL/GenBank/DDBJ whole genome shotgun (WGS) entry which is preliminary data.</text>
</comment>
<keyword evidence="1" id="KW-0812">Transmembrane</keyword>
<proteinExistence type="predicted"/>
<accession>A0A150J6E7</accession>
<reference evidence="2 3" key="1">
    <citation type="journal article" date="2016" name="ISME J.">
        <title>Chasing the elusive Euryarchaeota class WSA2: genomes reveal a uniquely fastidious methyl-reducing methanogen.</title>
        <authorList>
            <person name="Nobu M.K."/>
            <person name="Narihiro T."/>
            <person name="Kuroda K."/>
            <person name="Mei R."/>
            <person name="Liu W.T."/>
        </authorList>
    </citation>
    <scope>NUCLEOTIDE SEQUENCE [LARGE SCALE GENOMIC DNA]</scope>
    <source>
        <strain evidence="2">U1lsi0528_Bin089</strain>
    </source>
</reference>
<evidence type="ECO:0000313" key="2">
    <source>
        <dbReference type="EMBL" id="KYC52685.1"/>
    </source>
</evidence>
<protein>
    <submittedName>
        <fullName evidence="2">Putative small multi-drug export protein</fullName>
    </submittedName>
</protein>
<sequence>MDGYLYIFLISIIPWLELRGSIPIGILTGLDFQKVFITSVLGGILIIPVMFILLDHIFPVVRKIDQIDRLYNYWETKVQRKYKKYTEWELIGLMIFVAIPLPGTGVYSGTLLSYLLGLDRKWSYLAIGLGALIAGIIVSIISLGLDNIF</sequence>
<keyword evidence="1" id="KW-0472">Membrane</keyword>
<evidence type="ECO:0000313" key="3">
    <source>
        <dbReference type="Proteomes" id="UP000075578"/>
    </source>
</evidence>
<feature type="transmembrane region" description="Helical" evidence="1">
    <location>
        <begin position="90"/>
        <end position="116"/>
    </location>
</feature>
<dbReference type="PANTHER" id="PTHR36007">
    <property type="entry name" value="TRANSPORT PROTEIN-RELATED"/>
    <property type="match status" value="1"/>
</dbReference>
<dbReference type="Proteomes" id="UP000075578">
    <property type="component" value="Unassembled WGS sequence"/>
</dbReference>
<dbReference type="AlphaFoldDB" id="A0A150J6E7"/>
<feature type="transmembrane region" description="Helical" evidence="1">
    <location>
        <begin position="7"/>
        <end position="29"/>
    </location>
</feature>
<dbReference type="PANTHER" id="PTHR36007:SF2">
    <property type="entry name" value="TRANSPORT PROTEIN-RELATED"/>
    <property type="match status" value="1"/>
</dbReference>
<name>A0A150J6E7_9EURY</name>